<proteinExistence type="predicted"/>
<dbReference type="Pfam" id="PF02386">
    <property type="entry name" value="TrkH"/>
    <property type="match status" value="1"/>
</dbReference>
<feature type="transmembrane region" description="Helical" evidence="10">
    <location>
        <begin position="370"/>
        <end position="390"/>
    </location>
</feature>
<feature type="transmembrane region" description="Helical" evidence="10">
    <location>
        <begin position="155"/>
        <end position="174"/>
    </location>
</feature>
<gene>
    <name evidence="11" type="primary">ktrB_1</name>
    <name evidence="11" type="ORF">SAMEA4364220_01159</name>
</gene>
<evidence type="ECO:0000313" key="12">
    <source>
        <dbReference type="Proteomes" id="UP000215383"/>
    </source>
</evidence>
<feature type="transmembrane region" description="Helical" evidence="10">
    <location>
        <begin position="396"/>
        <end position="420"/>
    </location>
</feature>
<keyword evidence="5 10" id="KW-0812">Transmembrane</keyword>
<organism evidence="11 12">
    <name type="scientific">Megamonas hypermegale</name>
    <dbReference type="NCBI Taxonomy" id="158847"/>
    <lineage>
        <taxon>Bacteria</taxon>
        <taxon>Bacillati</taxon>
        <taxon>Bacillota</taxon>
        <taxon>Negativicutes</taxon>
        <taxon>Selenomonadales</taxon>
        <taxon>Selenomonadaceae</taxon>
        <taxon>Megamonas</taxon>
    </lineage>
</organism>
<evidence type="ECO:0000256" key="1">
    <source>
        <dbReference type="ARBA" id="ARBA00004651"/>
    </source>
</evidence>
<dbReference type="EMBL" id="LT906446">
    <property type="protein sequence ID" value="SNU99664.1"/>
    <property type="molecule type" value="Genomic_DNA"/>
</dbReference>
<dbReference type="PANTHER" id="PTHR32024:SF1">
    <property type="entry name" value="KTR SYSTEM POTASSIUM UPTAKE PROTEIN B"/>
    <property type="match status" value="1"/>
</dbReference>
<feature type="transmembrane region" description="Helical" evidence="10">
    <location>
        <begin position="340"/>
        <end position="363"/>
    </location>
</feature>
<keyword evidence="4" id="KW-0633">Potassium transport</keyword>
<comment type="subcellular location">
    <subcellularLocation>
        <location evidence="1">Cell membrane</location>
        <topology evidence="1">Multi-pass membrane protein</topology>
    </subcellularLocation>
</comment>
<protein>
    <submittedName>
        <fullName evidence="11">Ktr system potassium uptake protein B</fullName>
    </submittedName>
</protein>
<name>A0A239TS31_9FIRM</name>
<evidence type="ECO:0000256" key="3">
    <source>
        <dbReference type="ARBA" id="ARBA00022475"/>
    </source>
</evidence>
<reference evidence="11 12" key="1">
    <citation type="submission" date="2017-06" db="EMBL/GenBank/DDBJ databases">
        <authorList>
            <consortium name="Pathogen Informatics"/>
        </authorList>
    </citation>
    <scope>NUCLEOTIDE SEQUENCE [LARGE SCALE GENOMIC DNA]</scope>
    <source>
        <strain evidence="11 12">NCTC10570</strain>
    </source>
</reference>
<dbReference type="InterPro" id="IPR003445">
    <property type="entry name" value="Cat_transpt"/>
</dbReference>
<dbReference type="InterPro" id="IPR004772">
    <property type="entry name" value="TrkH"/>
</dbReference>
<feature type="transmembrane region" description="Helical" evidence="10">
    <location>
        <begin position="71"/>
        <end position="95"/>
    </location>
</feature>
<sequence>MKLNLSPYQVLTISFSSLILCGAFLLMLPISSQTGSSLSFIDALFTATSAVCVTGLIVVDTGTYFSTFGQTIIIILIQIGGFGVMTITTVLAVLIGRRIQLRSRLVAQESLNQLTLGGIVKLIKMLVKTTLAIEFIGGILLSFCLYPDYGLKGIYMAFWHSISAFCNAGFDIFGGTNIFHYNTNPLFCLTIAFLIIIGGIGYNVTEEILTKHSWEKFSLHTKVVLTATVILLVIGTVVLFILEYGNTDTIGNWDLGHKALGAFFLSATSRTAGYTLMDTGALHESSLFFIIILMFFGASPGSTGGGIKTTTIAIIVSTVNSIIRGKDDVLLFSRRIEYDLIIKSLTIFYIAASFVVVATMYLCLTEDFSFIRILFEVTSALATVGLSTGITPEMTIYGKFVLILLMLIGRVGVLTFLMAIAMRNKKKPHIGYPSERIGVG</sequence>
<dbReference type="PANTHER" id="PTHR32024">
    <property type="entry name" value="TRK SYSTEM POTASSIUM UPTAKE PROTEIN TRKG-RELATED"/>
    <property type="match status" value="1"/>
</dbReference>
<feature type="transmembrane region" description="Helical" evidence="10">
    <location>
        <begin position="40"/>
        <end position="59"/>
    </location>
</feature>
<dbReference type="GeneID" id="78507165"/>
<evidence type="ECO:0000256" key="5">
    <source>
        <dbReference type="ARBA" id="ARBA00022692"/>
    </source>
</evidence>
<evidence type="ECO:0000256" key="8">
    <source>
        <dbReference type="ARBA" id="ARBA00023065"/>
    </source>
</evidence>
<keyword evidence="6" id="KW-0630">Potassium</keyword>
<dbReference type="NCBIfam" id="TIGR00933">
    <property type="entry name" value="2a38"/>
    <property type="match status" value="1"/>
</dbReference>
<accession>A0A239TS31</accession>
<dbReference type="GO" id="GO:0005886">
    <property type="term" value="C:plasma membrane"/>
    <property type="evidence" value="ECO:0007669"/>
    <property type="project" value="UniProtKB-SubCell"/>
</dbReference>
<keyword evidence="9 10" id="KW-0472">Membrane</keyword>
<evidence type="ECO:0000256" key="2">
    <source>
        <dbReference type="ARBA" id="ARBA00022448"/>
    </source>
</evidence>
<dbReference type="GO" id="GO:0015379">
    <property type="term" value="F:potassium:chloride symporter activity"/>
    <property type="evidence" value="ECO:0007669"/>
    <property type="project" value="InterPro"/>
</dbReference>
<keyword evidence="2" id="KW-0813">Transport</keyword>
<feature type="transmembrane region" description="Helical" evidence="10">
    <location>
        <begin position="131"/>
        <end position="149"/>
    </location>
</feature>
<keyword evidence="8" id="KW-0406">Ion transport</keyword>
<evidence type="ECO:0000256" key="4">
    <source>
        <dbReference type="ARBA" id="ARBA00022538"/>
    </source>
</evidence>
<dbReference type="eggNOG" id="COG0168">
    <property type="taxonomic scope" value="Bacteria"/>
</dbReference>
<evidence type="ECO:0000313" key="11">
    <source>
        <dbReference type="EMBL" id="SNU99664.1"/>
    </source>
</evidence>
<evidence type="ECO:0000256" key="10">
    <source>
        <dbReference type="SAM" id="Phobius"/>
    </source>
</evidence>
<keyword evidence="7 10" id="KW-1133">Transmembrane helix</keyword>
<dbReference type="AlphaFoldDB" id="A0A239TS31"/>
<dbReference type="RefSeq" id="WP_051177638.1">
    <property type="nucleotide sequence ID" value="NZ_LT906446.1"/>
</dbReference>
<keyword evidence="12" id="KW-1185">Reference proteome</keyword>
<dbReference type="Proteomes" id="UP000215383">
    <property type="component" value="Chromosome 1"/>
</dbReference>
<feature type="transmembrane region" description="Helical" evidence="10">
    <location>
        <begin position="186"/>
        <end position="204"/>
    </location>
</feature>
<evidence type="ECO:0000256" key="6">
    <source>
        <dbReference type="ARBA" id="ARBA00022958"/>
    </source>
</evidence>
<evidence type="ECO:0000256" key="9">
    <source>
        <dbReference type="ARBA" id="ARBA00023136"/>
    </source>
</evidence>
<feature type="transmembrane region" description="Helical" evidence="10">
    <location>
        <begin position="280"/>
        <end position="298"/>
    </location>
</feature>
<evidence type="ECO:0000256" key="7">
    <source>
        <dbReference type="ARBA" id="ARBA00022989"/>
    </source>
</evidence>
<keyword evidence="3" id="KW-1003">Cell membrane</keyword>
<feature type="transmembrane region" description="Helical" evidence="10">
    <location>
        <begin position="224"/>
        <end position="242"/>
    </location>
</feature>
<feature type="transmembrane region" description="Helical" evidence="10">
    <location>
        <begin position="6"/>
        <end position="28"/>
    </location>
</feature>